<dbReference type="RefSeq" id="WP_097190001.1">
    <property type="nucleotide sequence ID" value="NZ_OCSU01000002.1"/>
</dbReference>
<dbReference type="InterPro" id="IPR036737">
    <property type="entry name" value="OmpA-like_sf"/>
</dbReference>
<dbReference type="InterPro" id="IPR009282">
    <property type="entry name" value="DUF937"/>
</dbReference>
<dbReference type="PANTHER" id="PTHR30329">
    <property type="entry name" value="STATOR ELEMENT OF FLAGELLAR MOTOR COMPLEX"/>
    <property type="match status" value="1"/>
</dbReference>
<keyword evidence="7" id="KW-1185">Reference proteome</keyword>
<dbReference type="AlphaFoldDB" id="A0A7Z7N3I5"/>
<evidence type="ECO:0000313" key="6">
    <source>
        <dbReference type="EMBL" id="SOE80172.1"/>
    </source>
</evidence>
<evidence type="ECO:0000256" key="3">
    <source>
        <dbReference type="ARBA" id="ARBA00023237"/>
    </source>
</evidence>
<comment type="subcellular location">
    <subcellularLocation>
        <location evidence="1">Cell outer membrane</location>
    </subcellularLocation>
</comment>
<dbReference type="PRINTS" id="PR01021">
    <property type="entry name" value="OMPADOMAIN"/>
</dbReference>
<dbReference type="SUPFAM" id="SSF103088">
    <property type="entry name" value="OmpA-like"/>
    <property type="match status" value="1"/>
</dbReference>
<evidence type="ECO:0000256" key="4">
    <source>
        <dbReference type="PROSITE-ProRule" id="PRU00473"/>
    </source>
</evidence>
<protein>
    <submittedName>
        <fullName evidence="6">Outer membrane protein OmpA</fullName>
    </submittedName>
</protein>
<dbReference type="InterPro" id="IPR050330">
    <property type="entry name" value="Bact_OuterMem_StrucFunc"/>
</dbReference>
<dbReference type="PANTHER" id="PTHR30329:SF21">
    <property type="entry name" value="LIPOPROTEIN YIAD-RELATED"/>
    <property type="match status" value="1"/>
</dbReference>
<dbReference type="InterPro" id="IPR006664">
    <property type="entry name" value="OMP_bac"/>
</dbReference>
<dbReference type="Gene3D" id="3.30.1330.60">
    <property type="entry name" value="OmpA-like domain"/>
    <property type="match status" value="1"/>
</dbReference>
<reference evidence="6 7" key="1">
    <citation type="submission" date="2017-09" db="EMBL/GenBank/DDBJ databases">
        <authorList>
            <person name="Varghese N."/>
            <person name="Submissions S."/>
        </authorList>
    </citation>
    <scope>NUCLEOTIDE SEQUENCE [LARGE SCALE GENOMIC DNA]</scope>
    <source>
        <strain evidence="6 7">OK806</strain>
    </source>
</reference>
<feature type="domain" description="OmpA-like" evidence="5">
    <location>
        <begin position="440"/>
        <end position="559"/>
    </location>
</feature>
<keyword evidence="2 4" id="KW-0472">Membrane</keyword>
<dbReference type="Gene3D" id="3.40.1520.20">
    <property type="match status" value="1"/>
</dbReference>
<dbReference type="GO" id="GO:0009279">
    <property type="term" value="C:cell outer membrane"/>
    <property type="evidence" value="ECO:0007669"/>
    <property type="project" value="UniProtKB-SubCell"/>
</dbReference>
<organism evidence="6 7">
    <name type="scientific">Caballeronia arationis</name>
    <dbReference type="NCBI Taxonomy" id="1777142"/>
    <lineage>
        <taxon>Bacteria</taxon>
        <taxon>Pseudomonadati</taxon>
        <taxon>Pseudomonadota</taxon>
        <taxon>Betaproteobacteria</taxon>
        <taxon>Burkholderiales</taxon>
        <taxon>Burkholderiaceae</taxon>
        <taxon>Caballeronia</taxon>
    </lineage>
</organism>
<dbReference type="EMBL" id="OCSU01000002">
    <property type="protein sequence ID" value="SOE80172.1"/>
    <property type="molecule type" value="Genomic_DNA"/>
</dbReference>
<evidence type="ECO:0000256" key="1">
    <source>
        <dbReference type="ARBA" id="ARBA00004442"/>
    </source>
</evidence>
<evidence type="ECO:0000256" key="2">
    <source>
        <dbReference type="ARBA" id="ARBA00023136"/>
    </source>
</evidence>
<evidence type="ECO:0000313" key="7">
    <source>
        <dbReference type="Proteomes" id="UP000219522"/>
    </source>
</evidence>
<dbReference type="Pfam" id="PF00691">
    <property type="entry name" value="OmpA"/>
    <property type="match status" value="1"/>
</dbReference>
<dbReference type="PRINTS" id="PR01023">
    <property type="entry name" value="NAFLGMOTY"/>
</dbReference>
<sequence>MSINVIQLVQGALTESVLQQLATRIGVAPESAKRVVGLVAPALVGSLMNKAASPEGARGLFAAVMSPDTNANIVEQLPALVQGDGLQKLLGLGTRLAGAVAPAERLEALSGSVAQQTGVAASATHALTGVVGTTLLGILKHYFTQHNGNVGALPTLLGHQLPFVKPNLNDSVASALGLGSAGSFLAGVGAQMKAVSSHLEHPSAQNARVSAVNNSIDKIVVQEKASKKKWWWLAVLAALALLAALLGRGCVGEKQQTAAEPAPAPAVTASEASAVAAASAAVAAAPASEAASQPAVVPTKDATLTFSVDKAGMPALNATVGSEGEKKTLLDALTAKFGEGKFTANVTVDPETKPASWLDKLDGLLPLMALPGAEVKLAGEKIELSGTAADAKLGWLDKLKNLFGAGFTIGTFDVKQAVASAKDSFLNAFSTFKADDCAATDVAKVLNLQVINFSTGSDVPPQDAQLALAKSAELLKNCTTAGKTVKMEIGGYSDNVGRPESNVALSKKRAEAVRAYLVKHGVPAESLMAQGYGDANPVADNSTASGRFANRRIEFKGQE</sequence>
<dbReference type="InterPro" id="IPR006665">
    <property type="entry name" value="OmpA-like"/>
</dbReference>
<comment type="caution">
    <text evidence="6">The sequence shown here is derived from an EMBL/GenBank/DDBJ whole genome shotgun (WGS) entry which is preliminary data.</text>
</comment>
<dbReference type="PROSITE" id="PS51123">
    <property type="entry name" value="OMPA_2"/>
    <property type="match status" value="1"/>
</dbReference>
<gene>
    <name evidence="6" type="ORF">SAMN05446927_3373</name>
</gene>
<accession>A0A7Z7N3I5</accession>
<proteinExistence type="predicted"/>
<dbReference type="Pfam" id="PF06078">
    <property type="entry name" value="DUF937"/>
    <property type="match status" value="1"/>
</dbReference>
<dbReference type="CDD" id="cd07185">
    <property type="entry name" value="OmpA_C-like"/>
    <property type="match status" value="1"/>
</dbReference>
<name>A0A7Z7N3I5_9BURK</name>
<evidence type="ECO:0000259" key="5">
    <source>
        <dbReference type="PROSITE" id="PS51123"/>
    </source>
</evidence>
<dbReference type="Proteomes" id="UP000219522">
    <property type="component" value="Unassembled WGS sequence"/>
</dbReference>
<keyword evidence="3" id="KW-0998">Cell outer membrane</keyword>